<name>A0A5C2SJ32_9APHY</name>
<reference evidence="1" key="1">
    <citation type="journal article" date="2018" name="Genome Biol. Evol.">
        <title>Genomics and development of Lentinus tigrinus, a white-rot wood-decaying mushroom with dimorphic fruiting bodies.</title>
        <authorList>
            <person name="Wu B."/>
            <person name="Xu Z."/>
            <person name="Knudson A."/>
            <person name="Carlson A."/>
            <person name="Chen N."/>
            <person name="Kovaka S."/>
            <person name="LaButti K."/>
            <person name="Lipzen A."/>
            <person name="Pennachio C."/>
            <person name="Riley R."/>
            <person name="Schakwitz W."/>
            <person name="Umezawa K."/>
            <person name="Ohm R.A."/>
            <person name="Grigoriev I.V."/>
            <person name="Nagy L.G."/>
            <person name="Gibbons J."/>
            <person name="Hibbett D."/>
        </authorList>
    </citation>
    <scope>NUCLEOTIDE SEQUENCE [LARGE SCALE GENOMIC DNA]</scope>
    <source>
        <strain evidence="1">ALCF2SS1-6</strain>
    </source>
</reference>
<dbReference type="STRING" id="1328759.A0A5C2SJ32"/>
<protein>
    <recommendedName>
        <fullName evidence="3">F-box domain-containing protein</fullName>
    </recommendedName>
</protein>
<keyword evidence="2" id="KW-1185">Reference proteome</keyword>
<evidence type="ECO:0008006" key="3">
    <source>
        <dbReference type="Google" id="ProtNLM"/>
    </source>
</evidence>
<dbReference type="AlphaFoldDB" id="A0A5C2SJ32"/>
<accession>A0A5C2SJ32</accession>
<proteinExistence type="predicted"/>
<organism evidence="1 2">
    <name type="scientific">Lentinus tigrinus ALCF2SS1-6</name>
    <dbReference type="NCBI Taxonomy" id="1328759"/>
    <lineage>
        <taxon>Eukaryota</taxon>
        <taxon>Fungi</taxon>
        <taxon>Dikarya</taxon>
        <taxon>Basidiomycota</taxon>
        <taxon>Agaricomycotina</taxon>
        <taxon>Agaricomycetes</taxon>
        <taxon>Polyporales</taxon>
        <taxon>Polyporaceae</taxon>
        <taxon>Lentinus</taxon>
    </lineage>
</organism>
<evidence type="ECO:0000313" key="1">
    <source>
        <dbReference type="EMBL" id="RPD63762.1"/>
    </source>
</evidence>
<dbReference type="OrthoDB" id="3256367at2759"/>
<dbReference type="EMBL" id="ML122255">
    <property type="protein sequence ID" value="RPD63762.1"/>
    <property type="molecule type" value="Genomic_DNA"/>
</dbReference>
<gene>
    <name evidence="1" type="ORF">L227DRAFT_361184</name>
</gene>
<evidence type="ECO:0000313" key="2">
    <source>
        <dbReference type="Proteomes" id="UP000313359"/>
    </source>
</evidence>
<dbReference type="Proteomes" id="UP000313359">
    <property type="component" value="Unassembled WGS sequence"/>
</dbReference>
<sequence>MDSLSTEVWQYIFELACVESVRTGSALSRTSKAFRQVLAPIRFHSIRLNSLEQIEKFDTAYEAAIAEAIASKSDPPHVRHLLLAFLPGQTDMFVLGPSCHFRDLCSWQAVKRRWNERLASLMTHLFDLVSPDLVTMTVLQNDQIALPYVRCSFPVLRELTLLCDDRMFFRMPLNSEPGMEPSDKEFYSAGTPPDKEVLAAHPIFPALERLHLVDGKWEATLPIWAVVAPRLTHLRVSSASHKCCGALFNPLLATPPTLSTLIVRPRSQDQEKQQVLRRIANAAHPGVDVVILPVLERDLQQEYWYDRLPREWSSRQTGGKGAWVTTEADRP</sequence>